<dbReference type="Proteomes" id="UP000516349">
    <property type="component" value="Chromosome"/>
</dbReference>
<proteinExistence type="predicted"/>
<keyword evidence="2" id="KW-1185">Reference proteome</keyword>
<protein>
    <submittedName>
        <fullName evidence="1">Uncharacterized protein</fullName>
    </submittedName>
</protein>
<dbReference type="EMBL" id="CP060244">
    <property type="protein sequence ID" value="QNT78259.1"/>
    <property type="molecule type" value="Genomic_DNA"/>
</dbReference>
<evidence type="ECO:0000313" key="2">
    <source>
        <dbReference type="Proteomes" id="UP000516349"/>
    </source>
</evidence>
<dbReference type="RefSeq" id="WP_203414591.1">
    <property type="nucleotide sequence ID" value="NZ_CP060244.1"/>
</dbReference>
<organism evidence="1 2">
    <name type="scientific">Entomobacter blattae</name>
    <dbReference type="NCBI Taxonomy" id="2762277"/>
    <lineage>
        <taxon>Bacteria</taxon>
        <taxon>Pseudomonadati</taxon>
        <taxon>Pseudomonadota</taxon>
        <taxon>Alphaproteobacteria</taxon>
        <taxon>Acetobacterales</taxon>
        <taxon>Acetobacteraceae</taxon>
        <taxon>Entomobacter</taxon>
    </lineage>
</organism>
<accession>A0A7H1NR49</accession>
<gene>
    <name evidence="1" type="ORF">JGUZn3_10310</name>
</gene>
<dbReference type="KEGG" id="ebla:JGUZn3_10310"/>
<sequence>MRLDKEDREPLAKNYEALMTEEKKNEIVFYSTLAKECLTFAQTLHRRCNQHGLTLAPLHPVQILINTAQECATSLTEDELPSALADIDRIIENYDPECAVAAWRYATD</sequence>
<evidence type="ECO:0000313" key="1">
    <source>
        <dbReference type="EMBL" id="QNT78259.1"/>
    </source>
</evidence>
<reference evidence="1 2" key="1">
    <citation type="submission" date="2020-08" db="EMBL/GenBank/DDBJ databases">
        <title>Complete genome sequence of Entomobacter blattae G55GP.</title>
        <authorList>
            <person name="Poehlein A."/>
            <person name="Guzman J."/>
            <person name="Daniel R."/>
            <person name="Vilcinskas A."/>
        </authorList>
    </citation>
    <scope>NUCLEOTIDE SEQUENCE [LARGE SCALE GENOMIC DNA]</scope>
    <source>
        <strain evidence="1 2">G55GP</strain>
    </source>
</reference>
<dbReference type="AlphaFoldDB" id="A0A7H1NR49"/>
<name>A0A7H1NR49_9PROT</name>